<feature type="region of interest" description="Disordered" evidence="1">
    <location>
        <begin position="98"/>
        <end position="144"/>
    </location>
</feature>
<protein>
    <submittedName>
        <fullName evidence="2">Uncharacterized protein</fullName>
    </submittedName>
</protein>
<reference evidence="2" key="1">
    <citation type="submission" date="2020-04" db="EMBL/GenBank/DDBJ databases">
        <authorList>
            <person name="Chiriac C."/>
            <person name="Salcher M."/>
            <person name="Ghai R."/>
            <person name="Kavagutti S V."/>
        </authorList>
    </citation>
    <scope>NUCLEOTIDE SEQUENCE</scope>
</reference>
<feature type="compositionally biased region" description="Pro residues" evidence="1">
    <location>
        <begin position="57"/>
        <end position="70"/>
    </location>
</feature>
<evidence type="ECO:0000313" key="2">
    <source>
        <dbReference type="EMBL" id="CAB4151695.1"/>
    </source>
</evidence>
<feature type="compositionally biased region" description="Gly residues" evidence="1">
    <location>
        <begin position="118"/>
        <end position="128"/>
    </location>
</feature>
<accession>A0A6J5MWN9</accession>
<name>A0A6J5MWN9_9CAUD</name>
<evidence type="ECO:0000256" key="1">
    <source>
        <dbReference type="SAM" id="MobiDB-lite"/>
    </source>
</evidence>
<organism evidence="2">
    <name type="scientific">uncultured Caudovirales phage</name>
    <dbReference type="NCBI Taxonomy" id="2100421"/>
    <lineage>
        <taxon>Viruses</taxon>
        <taxon>Duplodnaviria</taxon>
        <taxon>Heunggongvirae</taxon>
        <taxon>Uroviricota</taxon>
        <taxon>Caudoviricetes</taxon>
        <taxon>Peduoviridae</taxon>
        <taxon>Maltschvirus</taxon>
        <taxon>Maltschvirus maltsch</taxon>
    </lineage>
</organism>
<feature type="compositionally biased region" description="Basic and acidic residues" evidence="1">
    <location>
        <begin position="24"/>
        <end position="39"/>
    </location>
</feature>
<gene>
    <name evidence="2" type="ORF">UFOVP592_31</name>
</gene>
<feature type="region of interest" description="Disordered" evidence="1">
    <location>
        <begin position="1"/>
        <end position="79"/>
    </location>
</feature>
<dbReference type="EMBL" id="LR796558">
    <property type="protein sequence ID" value="CAB4151695.1"/>
    <property type="molecule type" value="Genomic_DNA"/>
</dbReference>
<sequence>MGSYTGGGGASQMDIDPDLWRWPGEYERPGKERSFEDLFKPQIGINQNELPQFGQQPPTPSPGQQPPPLPGQEQPQDQKQYFDAMRKNLDGLSEAFKQIENLSMPGGQHSGTPPPSPGGGVGKGTGGDPGRKFNPDDFNTTMPYKQFDMRDAMDLYNTGDTGMNLGQ</sequence>
<feature type="compositionally biased region" description="Gly residues" evidence="1">
    <location>
        <begin position="1"/>
        <end position="10"/>
    </location>
</feature>
<proteinExistence type="predicted"/>